<sequence>MPIDHDTRWLRTLIAPVRHRVTFAAALEAVSSVAQVIPAIAAVEIARRLVHDGAGAAVWWWTAVAAAGLVTALACGTAASVIAHLSDADLGLHLRLRITQHIARLPLGWFSSRAAQQVQTLVQDDVAGLHEDVAHARPELIGSITGSVTILCYLLYADWRLGVITIVLVTFGQLIRRHLGAAIIEPFAKVAAAAGRMSAAAVELVHGVVESKVFATGTTARSGAARHFRDAADEFIEIDESLTRTFATKRACTRATVAAPTVTLVLLAVTVLLENAASVDPVDVVAFLLLGLALFDSSADLYFYVVFPALQLTVPNQRKGPAMAGRIGALLDQPPLTEPDPPAQLPAPRISGGRTVRFDAVDFSYDGERNVLRHLDLELAPGTVTALVGPSGAGKSTVGQLLARFYDPAAGQITIDGVALSLLSTEQLYRTVGFVFQDVQLLRASIRDNLVLGRQGATDAQVERVARAAAIHDRIMSLPDGYDTVIGEGISLSGGERQRLSIARTLLADTPVLVLDEATASADPESEAAIQDALSVLTKGRTLLVVAHRLHTVVDADVIAVLDSGTVIEQGTHHTLLDRGGSYASLWNAQHERVGA</sequence>
<dbReference type="Gene3D" id="1.20.1560.10">
    <property type="entry name" value="ABC transporter type 1, transmembrane domain"/>
    <property type="match status" value="1"/>
</dbReference>
<dbReference type="RefSeq" id="WP_183320350.1">
    <property type="nucleotide sequence ID" value="NZ_JACHVQ010000001.1"/>
</dbReference>
<protein>
    <submittedName>
        <fullName evidence="14">ABC-type multidrug transport system fused ATPase/permease subunit</fullName>
    </submittedName>
</protein>
<dbReference type="EMBL" id="JACHVQ010000001">
    <property type="protein sequence ID" value="MBB2892203.1"/>
    <property type="molecule type" value="Genomic_DNA"/>
</dbReference>
<evidence type="ECO:0000256" key="2">
    <source>
        <dbReference type="ARBA" id="ARBA00022448"/>
    </source>
</evidence>
<evidence type="ECO:0000256" key="3">
    <source>
        <dbReference type="ARBA" id="ARBA00022475"/>
    </source>
</evidence>
<evidence type="ECO:0000256" key="5">
    <source>
        <dbReference type="ARBA" id="ARBA00022692"/>
    </source>
</evidence>
<keyword evidence="4" id="KW-0997">Cell inner membrane</keyword>
<feature type="transmembrane region" description="Helical" evidence="11">
    <location>
        <begin position="285"/>
        <end position="310"/>
    </location>
</feature>
<accession>A0A839N7S6</accession>
<evidence type="ECO:0000256" key="10">
    <source>
        <dbReference type="ARBA" id="ARBA00023455"/>
    </source>
</evidence>
<keyword evidence="3" id="KW-1003">Cell membrane</keyword>
<dbReference type="InterPro" id="IPR017871">
    <property type="entry name" value="ABC_transporter-like_CS"/>
</dbReference>
<dbReference type="AlphaFoldDB" id="A0A839N7S6"/>
<dbReference type="GO" id="GO:0005524">
    <property type="term" value="F:ATP binding"/>
    <property type="evidence" value="ECO:0007669"/>
    <property type="project" value="UniProtKB-KW"/>
</dbReference>
<dbReference type="Pfam" id="PF00005">
    <property type="entry name" value="ABC_tran"/>
    <property type="match status" value="1"/>
</dbReference>
<evidence type="ECO:0000259" key="12">
    <source>
        <dbReference type="PROSITE" id="PS50893"/>
    </source>
</evidence>
<proteinExistence type="inferred from homology"/>
<keyword evidence="5 11" id="KW-0812">Transmembrane</keyword>
<name>A0A839N7S6_9MICO</name>
<evidence type="ECO:0000256" key="6">
    <source>
        <dbReference type="ARBA" id="ARBA00022741"/>
    </source>
</evidence>
<evidence type="ECO:0000313" key="15">
    <source>
        <dbReference type="Proteomes" id="UP000559182"/>
    </source>
</evidence>
<dbReference type="InterPro" id="IPR039421">
    <property type="entry name" value="Type_1_exporter"/>
</dbReference>
<dbReference type="Proteomes" id="UP000559182">
    <property type="component" value="Unassembled WGS sequence"/>
</dbReference>
<keyword evidence="9 11" id="KW-0472">Membrane</keyword>
<feature type="domain" description="ABC transmembrane type-1" evidence="13">
    <location>
        <begin position="23"/>
        <end position="301"/>
    </location>
</feature>
<dbReference type="InterPro" id="IPR011527">
    <property type="entry name" value="ABC1_TM_dom"/>
</dbReference>
<dbReference type="InterPro" id="IPR003593">
    <property type="entry name" value="AAA+_ATPase"/>
</dbReference>
<evidence type="ECO:0000256" key="9">
    <source>
        <dbReference type="ARBA" id="ARBA00023136"/>
    </source>
</evidence>
<dbReference type="Pfam" id="PF00664">
    <property type="entry name" value="ABC_membrane"/>
    <property type="match status" value="1"/>
</dbReference>
<feature type="transmembrane region" description="Helical" evidence="11">
    <location>
        <begin position="58"/>
        <end position="85"/>
    </location>
</feature>
<evidence type="ECO:0000313" key="14">
    <source>
        <dbReference type="EMBL" id="MBB2892203.1"/>
    </source>
</evidence>
<keyword evidence="2" id="KW-0813">Transport</keyword>
<evidence type="ECO:0000259" key="13">
    <source>
        <dbReference type="PROSITE" id="PS50929"/>
    </source>
</evidence>
<evidence type="ECO:0000256" key="4">
    <source>
        <dbReference type="ARBA" id="ARBA00022519"/>
    </source>
</evidence>
<dbReference type="InterPro" id="IPR003439">
    <property type="entry name" value="ABC_transporter-like_ATP-bd"/>
</dbReference>
<comment type="similarity">
    <text evidence="10">Belongs to the ABC transporter superfamily. Siderophore-Fe(3+) uptake transporter (SIUT) (TC 3.A.1.21) family.</text>
</comment>
<dbReference type="GO" id="GO:0015421">
    <property type="term" value="F:ABC-type oligopeptide transporter activity"/>
    <property type="evidence" value="ECO:0007669"/>
    <property type="project" value="TreeGrafter"/>
</dbReference>
<organism evidence="14 15">
    <name type="scientific">Flexivirga oryzae</name>
    <dbReference type="NCBI Taxonomy" id="1794944"/>
    <lineage>
        <taxon>Bacteria</taxon>
        <taxon>Bacillati</taxon>
        <taxon>Actinomycetota</taxon>
        <taxon>Actinomycetes</taxon>
        <taxon>Micrococcales</taxon>
        <taxon>Dermacoccaceae</taxon>
        <taxon>Flexivirga</taxon>
    </lineage>
</organism>
<keyword evidence="8 11" id="KW-1133">Transmembrane helix</keyword>
<feature type="transmembrane region" description="Helical" evidence="11">
    <location>
        <begin position="251"/>
        <end position="273"/>
    </location>
</feature>
<dbReference type="SUPFAM" id="SSF90123">
    <property type="entry name" value="ABC transporter transmembrane region"/>
    <property type="match status" value="1"/>
</dbReference>
<feature type="transmembrane region" description="Helical" evidence="11">
    <location>
        <begin position="21"/>
        <end position="46"/>
    </location>
</feature>
<evidence type="ECO:0000256" key="11">
    <source>
        <dbReference type="SAM" id="Phobius"/>
    </source>
</evidence>
<dbReference type="SMART" id="SM00382">
    <property type="entry name" value="AAA"/>
    <property type="match status" value="1"/>
</dbReference>
<comment type="subcellular location">
    <subcellularLocation>
        <location evidence="1">Cell inner membrane</location>
        <topology evidence="1">Multi-pass membrane protein</topology>
    </subcellularLocation>
</comment>
<dbReference type="PROSITE" id="PS00211">
    <property type="entry name" value="ABC_TRANSPORTER_1"/>
    <property type="match status" value="1"/>
</dbReference>
<dbReference type="SUPFAM" id="SSF52540">
    <property type="entry name" value="P-loop containing nucleoside triphosphate hydrolases"/>
    <property type="match status" value="1"/>
</dbReference>
<evidence type="ECO:0000256" key="7">
    <source>
        <dbReference type="ARBA" id="ARBA00022840"/>
    </source>
</evidence>
<keyword evidence="15" id="KW-1185">Reference proteome</keyword>
<comment type="caution">
    <text evidence="14">The sequence shown here is derived from an EMBL/GenBank/DDBJ whole genome shotgun (WGS) entry which is preliminary data.</text>
</comment>
<dbReference type="PANTHER" id="PTHR43394">
    <property type="entry name" value="ATP-DEPENDENT PERMEASE MDL1, MITOCHONDRIAL"/>
    <property type="match status" value="1"/>
</dbReference>
<dbReference type="FunFam" id="3.40.50.300:FF:000221">
    <property type="entry name" value="Multidrug ABC transporter ATP-binding protein"/>
    <property type="match status" value="1"/>
</dbReference>
<evidence type="ECO:0000256" key="8">
    <source>
        <dbReference type="ARBA" id="ARBA00022989"/>
    </source>
</evidence>
<dbReference type="PANTHER" id="PTHR43394:SF1">
    <property type="entry name" value="ATP-BINDING CASSETTE SUB-FAMILY B MEMBER 10, MITOCHONDRIAL"/>
    <property type="match status" value="1"/>
</dbReference>
<dbReference type="InterPro" id="IPR027417">
    <property type="entry name" value="P-loop_NTPase"/>
</dbReference>
<gene>
    <name evidence="14" type="ORF">FHU39_002187</name>
</gene>
<dbReference type="GO" id="GO:0005886">
    <property type="term" value="C:plasma membrane"/>
    <property type="evidence" value="ECO:0007669"/>
    <property type="project" value="UniProtKB-SubCell"/>
</dbReference>
<dbReference type="GO" id="GO:0016887">
    <property type="term" value="F:ATP hydrolysis activity"/>
    <property type="evidence" value="ECO:0007669"/>
    <property type="project" value="InterPro"/>
</dbReference>
<feature type="domain" description="ABC transporter" evidence="12">
    <location>
        <begin position="356"/>
        <end position="589"/>
    </location>
</feature>
<dbReference type="Gene3D" id="3.40.50.300">
    <property type="entry name" value="P-loop containing nucleotide triphosphate hydrolases"/>
    <property type="match status" value="1"/>
</dbReference>
<dbReference type="PROSITE" id="PS50929">
    <property type="entry name" value="ABC_TM1F"/>
    <property type="match status" value="1"/>
</dbReference>
<reference evidence="14 15" key="1">
    <citation type="submission" date="2020-08" db="EMBL/GenBank/DDBJ databases">
        <title>Sequencing the genomes of 1000 actinobacteria strains.</title>
        <authorList>
            <person name="Klenk H.-P."/>
        </authorList>
    </citation>
    <scope>NUCLEOTIDE SEQUENCE [LARGE SCALE GENOMIC DNA]</scope>
    <source>
        <strain evidence="14 15">DSM 105369</strain>
    </source>
</reference>
<keyword evidence="6" id="KW-0547">Nucleotide-binding</keyword>
<evidence type="ECO:0000256" key="1">
    <source>
        <dbReference type="ARBA" id="ARBA00004429"/>
    </source>
</evidence>
<dbReference type="InterPro" id="IPR036640">
    <property type="entry name" value="ABC1_TM_sf"/>
</dbReference>
<keyword evidence="7" id="KW-0067">ATP-binding</keyword>
<dbReference type="PROSITE" id="PS50893">
    <property type="entry name" value="ABC_TRANSPORTER_2"/>
    <property type="match status" value="1"/>
</dbReference>